<evidence type="ECO:0000313" key="5">
    <source>
        <dbReference type="EMBL" id="TNC67527.1"/>
    </source>
</evidence>
<evidence type="ECO:0000313" key="6">
    <source>
        <dbReference type="Proteomes" id="UP000305709"/>
    </source>
</evidence>
<comment type="subcellular location">
    <subcellularLocation>
        <location evidence="1">Cell envelope</location>
    </subcellularLocation>
</comment>
<sequence length="338" mass="35422">MSIAGLGPHGERASPPQRVALAPADIDAARKKGFRVAIVMHTLESDFARQQLQGLAGTLGDCGTAVIEVVDCGFSPEAQIAALDRVLHEAPDAVISLPVANAAVAAAHARLSAAGISLVLLDNVPTGLLPGKDYVALVSADNSGLGRIAAELLAPHLSKGAEIGVLGYDADFFATNERELAFGRWMRRERPDVTLRTARFGSIRVAGETALSLWTAHPSLAGLFVVWDTPGREALSALARHGWSGPVATIDLGRDVAASLARGGPVVAVAAQQPHYQGVIAAQTAILAMLGQLTPDWVALPGVPVTRANVAESFQTVWRRPAPPEVLTALLPSRREKK</sequence>
<dbReference type="GO" id="GO:0030246">
    <property type="term" value="F:carbohydrate binding"/>
    <property type="evidence" value="ECO:0007669"/>
    <property type="project" value="UniProtKB-ARBA"/>
</dbReference>
<evidence type="ECO:0000256" key="1">
    <source>
        <dbReference type="ARBA" id="ARBA00004196"/>
    </source>
</evidence>
<comment type="similarity">
    <text evidence="2">Belongs to the bacterial solute-binding protein 2 family.</text>
</comment>
<gene>
    <name evidence="5" type="ORF">FHG71_15595</name>
</gene>
<reference evidence="5 6" key="1">
    <citation type="submission" date="2019-06" db="EMBL/GenBank/DDBJ databases">
        <authorList>
            <person name="Jiang L."/>
        </authorList>
    </citation>
    <scope>NUCLEOTIDE SEQUENCE [LARGE SCALE GENOMIC DNA]</scope>
    <source>
        <strain evidence="5 6">YIM 48858</strain>
    </source>
</reference>
<dbReference type="AlphaFoldDB" id="A0A5C4ND93"/>
<protein>
    <submittedName>
        <fullName evidence="5">Substrate-binding domain-containing protein</fullName>
    </submittedName>
</protein>
<dbReference type="SUPFAM" id="SSF53822">
    <property type="entry name" value="Periplasmic binding protein-like I"/>
    <property type="match status" value="1"/>
</dbReference>
<comment type="caution">
    <text evidence="5">The sequence shown here is derived from an EMBL/GenBank/DDBJ whole genome shotgun (WGS) entry which is preliminary data.</text>
</comment>
<dbReference type="Gene3D" id="3.40.50.2300">
    <property type="match status" value="2"/>
</dbReference>
<dbReference type="Pfam" id="PF13407">
    <property type="entry name" value="Peripla_BP_4"/>
    <property type="match status" value="1"/>
</dbReference>
<feature type="domain" description="Periplasmic binding protein" evidence="4">
    <location>
        <begin position="36"/>
        <end position="291"/>
    </location>
</feature>
<name>A0A5C4ND93_9RHOB</name>
<dbReference type="InterPro" id="IPR025997">
    <property type="entry name" value="SBP_2_dom"/>
</dbReference>
<dbReference type="Proteomes" id="UP000305709">
    <property type="component" value="Unassembled WGS sequence"/>
</dbReference>
<dbReference type="RefSeq" id="WP_139082630.1">
    <property type="nucleotide sequence ID" value="NZ_VDFV01000028.1"/>
</dbReference>
<evidence type="ECO:0000259" key="4">
    <source>
        <dbReference type="Pfam" id="PF13407"/>
    </source>
</evidence>
<organism evidence="5 6">
    <name type="scientific">Rubellimicrobium roseum</name>
    <dbReference type="NCBI Taxonomy" id="687525"/>
    <lineage>
        <taxon>Bacteria</taxon>
        <taxon>Pseudomonadati</taxon>
        <taxon>Pseudomonadota</taxon>
        <taxon>Alphaproteobacteria</taxon>
        <taxon>Rhodobacterales</taxon>
        <taxon>Roseobacteraceae</taxon>
        <taxon>Rubellimicrobium</taxon>
    </lineage>
</organism>
<dbReference type="OrthoDB" id="6959911at2"/>
<dbReference type="InterPro" id="IPR028082">
    <property type="entry name" value="Peripla_BP_I"/>
</dbReference>
<evidence type="ECO:0000256" key="3">
    <source>
        <dbReference type="ARBA" id="ARBA00022729"/>
    </source>
</evidence>
<keyword evidence="3" id="KW-0732">Signal</keyword>
<dbReference type="EMBL" id="VDFV01000028">
    <property type="protein sequence ID" value="TNC67527.1"/>
    <property type="molecule type" value="Genomic_DNA"/>
</dbReference>
<dbReference type="GO" id="GO:0030313">
    <property type="term" value="C:cell envelope"/>
    <property type="evidence" value="ECO:0007669"/>
    <property type="project" value="UniProtKB-SubCell"/>
</dbReference>
<dbReference type="PANTHER" id="PTHR46847:SF1">
    <property type="entry name" value="D-ALLOSE-BINDING PERIPLASMIC PROTEIN-RELATED"/>
    <property type="match status" value="1"/>
</dbReference>
<dbReference type="PANTHER" id="PTHR46847">
    <property type="entry name" value="D-ALLOSE-BINDING PERIPLASMIC PROTEIN-RELATED"/>
    <property type="match status" value="1"/>
</dbReference>
<evidence type="ECO:0000256" key="2">
    <source>
        <dbReference type="ARBA" id="ARBA00007639"/>
    </source>
</evidence>
<accession>A0A5C4ND93</accession>
<proteinExistence type="inferred from homology"/>
<keyword evidence="6" id="KW-1185">Reference proteome</keyword>